<dbReference type="RefSeq" id="WP_071086579.1">
    <property type="nucleotide sequence ID" value="NZ_MBLM01000129.1"/>
</dbReference>
<dbReference type="Proteomes" id="UP000179627">
    <property type="component" value="Unassembled WGS sequence"/>
</dbReference>
<protein>
    <submittedName>
        <fullName evidence="1">Uncharacterized protein</fullName>
    </submittedName>
</protein>
<dbReference type="OrthoDB" id="5146758at2"/>
<evidence type="ECO:0000313" key="1">
    <source>
        <dbReference type="EMBL" id="OHV34023.1"/>
    </source>
</evidence>
<organism evidence="1 2">
    <name type="scientific">Parafrankia colletiae</name>
    <dbReference type="NCBI Taxonomy" id="573497"/>
    <lineage>
        <taxon>Bacteria</taxon>
        <taxon>Bacillati</taxon>
        <taxon>Actinomycetota</taxon>
        <taxon>Actinomycetes</taxon>
        <taxon>Frankiales</taxon>
        <taxon>Frankiaceae</taxon>
        <taxon>Parafrankia</taxon>
    </lineage>
</organism>
<evidence type="ECO:0000313" key="2">
    <source>
        <dbReference type="Proteomes" id="UP000179627"/>
    </source>
</evidence>
<proteinExistence type="predicted"/>
<dbReference type="EMBL" id="MBLM01000129">
    <property type="protein sequence ID" value="OHV34023.1"/>
    <property type="molecule type" value="Genomic_DNA"/>
</dbReference>
<sequence length="200" mass="20979">MARCTPAATADVDGDGADDEIALGQVNTGRWLLRVLVADGSAAEYPFDTATSAPITSPWHGAAVVDGAPGAEIALLTDLGAHTMWFTVLTYRDGQLTELGPPPAEAGQAEGWVVDSADSGWLGYTCGRSGPASTLLVTSARRIDGPSGAEGYDETSVLFGWAGSGWQEISRETRAYGHADPDTHRLAGWNCEGLPRFARE</sequence>
<dbReference type="AlphaFoldDB" id="A0A1S1QGW9"/>
<reference evidence="2" key="1">
    <citation type="submission" date="2016-07" db="EMBL/GenBank/DDBJ databases">
        <title>Sequence Frankia sp. strain CcI1.17.</title>
        <authorList>
            <person name="Ghodhbane-Gtari F."/>
            <person name="Swanson E."/>
            <person name="Gueddou A."/>
            <person name="Morris K."/>
            <person name="Hezbri K."/>
            <person name="Ktari A."/>
            <person name="Nouioui I."/>
            <person name="Abebe-Akele F."/>
            <person name="Simpson S."/>
            <person name="Thomas K."/>
            <person name="Gtari M."/>
            <person name="Tisa L.S."/>
            <person name="Hurst S."/>
        </authorList>
    </citation>
    <scope>NUCLEOTIDE SEQUENCE [LARGE SCALE GENOMIC DNA]</scope>
    <source>
        <strain evidence="2">Cc1.17</strain>
    </source>
</reference>
<name>A0A1S1QGW9_9ACTN</name>
<comment type="caution">
    <text evidence="1">The sequence shown here is derived from an EMBL/GenBank/DDBJ whole genome shotgun (WGS) entry which is preliminary data.</text>
</comment>
<accession>A0A1S1QGW9</accession>
<gene>
    <name evidence="1" type="ORF">CC117_22205</name>
</gene>
<keyword evidence="2" id="KW-1185">Reference proteome</keyword>